<dbReference type="EMBL" id="SSOP01000138">
    <property type="protein sequence ID" value="KAB5590890.1"/>
    <property type="molecule type" value="Genomic_DNA"/>
</dbReference>
<reference evidence="4" key="1">
    <citation type="journal article" date="2019" name="Fungal Biol. Biotechnol.">
        <title>Draft genome sequence of fastidious pathogen Ceratobasidium theobromae, which causes vascular-streak dieback in Theobroma cacao.</title>
        <authorList>
            <person name="Ali S.S."/>
            <person name="Asman A."/>
            <person name="Shao J."/>
            <person name="Firmansyah A.P."/>
            <person name="Susilo A.W."/>
            <person name="Rosmana A."/>
            <person name="McMahon P."/>
            <person name="Junaid M."/>
            <person name="Guest D."/>
            <person name="Kheng T.Y."/>
            <person name="Meinhardt L.W."/>
            <person name="Bailey B.A."/>
        </authorList>
    </citation>
    <scope>NUCLEOTIDE SEQUENCE [LARGE SCALE GENOMIC DNA]</scope>
    <source>
        <strain evidence="4">CT2</strain>
    </source>
</reference>
<dbReference type="AlphaFoldDB" id="A0A5N5QGN5"/>
<reference evidence="4" key="2">
    <citation type="submission" date="2019-04" db="EMBL/GenBank/DDBJ databases">
        <authorList>
            <person name="Ali S."/>
            <person name="Shao J."/>
            <person name="Asman A."/>
            <person name="Bailey B."/>
        </authorList>
    </citation>
    <scope>NUCLEOTIDE SEQUENCE</scope>
    <source>
        <strain evidence="4">CT2</strain>
    </source>
</reference>
<name>A0A5N5QGN5_9AGAM</name>
<evidence type="ECO:0000313" key="4">
    <source>
        <dbReference type="EMBL" id="KAB5590890.1"/>
    </source>
</evidence>
<protein>
    <submittedName>
        <fullName evidence="4">Metacaspase-1</fullName>
    </submittedName>
</protein>
<dbReference type="Pfam" id="PF00656">
    <property type="entry name" value="Peptidase_C14"/>
    <property type="match status" value="1"/>
</dbReference>
<evidence type="ECO:0000256" key="1">
    <source>
        <dbReference type="ARBA" id="ARBA00009005"/>
    </source>
</evidence>
<dbReference type="GO" id="GO:0004197">
    <property type="term" value="F:cysteine-type endopeptidase activity"/>
    <property type="evidence" value="ECO:0007669"/>
    <property type="project" value="InterPro"/>
</dbReference>
<gene>
    <name evidence="4" type="ORF">CTheo_5673</name>
</gene>
<dbReference type="Proteomes" id="UP000383932">
    <property type="component" value="Unassembled WGS sequence"/>
</dbReference>
<proteinExistence type="inferred from homology"/>
<comment type="caution">
    <text evidence="4">The sequence shown here is derived from an EMBL/GenBank/DDBJ whole genome shotgun (WGS) entry which is preliminary data.</text>
</comment>
<feature type="region of interest" description="Disordered" evidence="2">
    <location>
        <begin position="92"/>
        <end position="117"/>
    </location>
</feature>
<dbReference type="InterPro" id="IPR011600">
    <property type="entry name" value="Pept_C14_caspase"/>
</dbReference>
<evidence type="ECO:0000259" key="3">
    <source>
        <dbReference type="Pfam" id="PF00656"/>
    </source>
</evidence>
<organism evidence="4 5">
    <name type="scientific">Ceratobasidium theobromae</name>
    <dbReference type="NCBI Taxonomy" id="1582974"/>
    <lineage>
        <taxon>Eukaryota</taxon>
        <taxon>Fungi</taxon>
        <taxon>Dikarya</taxon>
        <taxon>Basidiomycota</taxon>
        <taxon>Agaricomycotina</taxon>
        <taxon>Agaricomycetes</taxon>
        <taxon>Cantharellales</taxon>
        <taxon>Ceratobasidiaceae</taxon>
        <taxon>Ceratobasidium</taxon>
    </lineage>
</organism>
<comment type="similarity">
    <text evidence="1">Belongs to the peptidase C14B family.</text>
</comment>
<dbReference type="Gene3D" id="3.40.50.12660">
    <property type="match status" value="1"/>
</dbReference>
<dbReference type="InterPro" id="IPR050452">
    <property type="entry name" value="Metacaspase"/>
</dbReference>
<dbReference type="PANTHER" id="PTHR48104">
    <property type="entry name" value="METACASPASE-4"/>
    <property type="match status" value="1"/>
</dbReference>
<dbReference type="OrthoDB" id="3223806at2759"/>
<dbReference type="GO" id="GO:0006508">
    <property type="term" value="P:proteolysis"/>
    <property type="evidence" value="ECO:0007669"/>
    <property type="project" value="InterPro"/>
</dbReference>
<feature type="domain" description="Peptidase C14 caspase" evidence="3">
    <location>
        <begin position="17"/>
        <end position="178"/>
    </location>
</feature>
<accession>A0A5N5QGN5</accession>
<dbReference type="PANTHER" id="PTHR48104:SF30">
    <property type="entry name" value="METACASPASE-1"/>
    <property type="match status" value="1"/>
</dbReference>
<evidence type="ECO:0000256" key="2">
    <source>
        <dbReference type="SAM" id="MobiDB-lite"/>
    </source>
</evidence>
<sequence>MQVGIEYLDGQTFEDGRSMNLPGCHADANDVLELLREEGEYPARDIRILADVPGVSENQRPTRENIVNGLLWLSKGCGSGERRFFHYAGHGTQVEDKDGDEDDGYDEGRSSIQPSDWATKYQRREEGLIIDDEFRDWLVDPLPRDSTLTALVDCCHSGTILDMEQETKAVPGRSRIPVPMPRGSFLSTPTPSIILKLKFCRSNDGSAVPVGNILELPEIAKVKDSDEPVSPGAERGPITASDSVVLERTPVPSPIKQRQYKPILANVCSVLKSQIWQLSRDAHKPTREQERLAYEERLTWMERKSEAEIALLYQDPQV</sequence>
<evidence type="ECO:0000313" key="5">
    <source>
        <dbReference type="Proteomes" id="UP000383932"/>
    </source>
</evidence>
<dbReference type="GO" id="GO:0005737">
    <property type="term" value="C:cytoplasm"/>
    <property type="evidence" value="ECO:0007669"/>
    <property type="project" value="TreeGrafter"/>
</dbReference>
<keyword evidence="5" id="KW-1185">Reference proteome</keyword>